<dbReference type="EC" id="2.6.1.42" evidence="6"/>
<comment type="pathway">
    <text evidence="4">Amino-acid biosynthesis; L-leucine biosynthesis; L-leucine from 3-methyl-2-oxobutanoate: step 4/4.</text>
</comment>
<evidence type="ECO:0000313" key="12">
    <source>
        <dbReference type="EMBL" id="APH54013.1"/>
    </source>
</evidence>
<keyword evidence="8" id="KW-0028">Amino-acid biosynthesis</keyword>
<name>A0AAC9KB93_9PROT</name>
<evidence type="ECO:0000256" key="8">
    <source>
        <dbReference type="ARBA" id="ARBA00023304"/>
    </source>
</evidence>
<evidence type="ECO:0000256" key="7">
    <source>
        <dbReference type="ARBA" id="ARBA00014472"/>
    </source>
</evidence>
<evidence type="ECO:0000256" key="4">
    <source>
        <dbReference type="ARBA" id="ARBA00005072"/>
    </source>
</evidence>
<evidence type="ECO:0000256" key="11">
    <source>
        <dbReference type="ARBA" id="ARBA00049229"/>
    </source>
</evidence>
<comment type="catalytic activity">
    <reaction evidence="9">
        <text>L-valine + 2-oxoglutarate = 3-methyl-2-oxobutanoate + L-glutamate</text>
        <dbReference type="Rhea" id="RHEA:24813"/>
        <dbReference type="ChEBI" id="CHEBI:11851"/>
        <dbReference type="ChEBI" id="CHEBI:16810"/>
        <dbReference type="ChEBI" id="CHEBI:29985"/>
        <dbReference type="ChEBI" id="CHEBI:57762"/>
        <dbReference type="EC" id="2.6.1.42"/>
    </reaction>
</comment>
<comment type="pathway">
    <text evidence="2">Amino-acid biosynthesis; L-isoleucine biosynthesis; L-isoleucine from 2-oxobutanoate: step 4/4.</text>
</comment>
<dbReference type="InterPro" id="IPR050571">
    <property type="entry name" value="Class-IV_PLP-Dep_Aminotrnsfr"/>
</dbReference>
<dbReference type="SUPFAM" id="SSF56752">
    <property type="entry name" value="D-aminoacid aminotransferase-like PLP-dependent enzymes"/>
    <property type="match status" value="1"/>
</dbReference>
<evidence type="ECO:0000256" key="5">
    <source>
        <dbReference type="ARBA" id="ARBA00009320"/>
    </source>
</evidence>
<comment type="function">
    <text evidence="1">Acts on leucine, isoleucine and valine.</text>
</comment>
<dbReference type="GO" id="GO:0005829">
    <property type="term" value="C:cytosol"/>
    <property type="evidence" value="ECO:0007669"/>
    <property type="project" value="TreeGrafter"/>
</dbReference>
<sequence length="292" mass="31266">MERGTLYSGRAHAMTQPVCWINGQVLPLSEARLSPMDRGAMLGDGVFETILMRHGRLIWAGDHLRRLREGAQVLSIPVPMEEKVMRSGLIALAGAAGLTDAALRLTLTRGEAAKRGIWPPGEPVRPVLYATIAAKAADTLVLPSVRVAVCATTRRNADSPLSRIKSLAYGDAILARQEAERRGAQDAVLLNTRGDVACASAGNVFIGLANGAWVTPALECGILPGLTRARLIPLLKAREEIVSVETLRHASRLLIVNSLGCTMAASIMDGNGESLLATELPFDTDLLYRCMN</sequence>
<dbReference type="InterPro" id="IPR036038">
    <property type="entry name" value="Aminotransferase-like"/>
</dbReference>
<dbReference type="InterPro" id="IPR043132">
    <property type="entry name" value="BCAT-like_C"/>
</dbReference>
<evidence type="ECO:0000313" key="13">
    <source>
        <dbReference type="Proteomes" id="UP000182373"/>
    </source>
</evidence>
<dbReference type="AlphaFoldDB" id="A0AAC9KB93"/>
<dbReference type="CDD" id="cd00449">
    <property type="entry name" value="PLPDE_IV"/>
    <property type="match status" value="1"/>
</dbReference>
<proteinExistence type="inferred from homology"/>
<dbReference type="Gene3D" id="3.30.470.10">
    <property type="match status" value="1"/>
</dbReference>
<gene>
    <name evidence="12" type="ORF">GbCGDNIH9_0761</name>
</gene>
<dbReference type="InterPro" id="IPR043131">
    <property type="entry name" value="BCAT-like_N"/>
</dbReference>
<reference evidence="13" key="1">
    <citation type="submission" date="2016-11" db="EMBL/GenBank/DDBJ databases">
        <title>Comparative genomic and phenotypic analysis of Granulibacter bethesdensis clinical isolates from patients with chronic granulomatous disease.</title>
        <authorList>
            <person name="Zarember K.A."/>
            <person name="Porcella S.F."/>
            <person name="Chu J."/>
            <person name="Ding L."/>
            <person name="Dahlstrom E."/>
            <person name="Barbian K."/>
            <person name="Martens C."/>
            <person name="Sykora L."/>
            <person name="Kramer S."/>
            <person name="Pettinato A.M."/>
            <person name="Hong H."/>
            <person name="Wald G."/>
            <person name="Berg L.J."/>
            <person name="Rogge L.S."/>
            <person name="Greenberg D.E."/>
            <person name="Falcone E.L."/>
            <person name="Neves J.F."/>
            <person name="Simoes M.J."/>
            <person name="Casal M."/>
            <person name="Rodriguez-Lopez F.C."/>
            <person name="Zelazny A."/>
            <person name="Gallin J.I."/>
            <person name="Holland S.M."/>
        </authorList>
    </citation>
    <scope>NUCLEOTIDE SEQUENCE [LARGE SCALE GENOMIC DNA]</scope>
    <source>
        <strain evidence="13">NIH9.1</strain>
    </source>
</reference>
<dbReference type="Proteomes" id="UP000182373">
    <property type="component" value="Chromosome"/>
</dbReference>
<dbReference type="Gene3D" id="3.20.10.10">
    <property type="entry name" value="D-amino Acid Aminotransferase, subunit A, domain 2"/>
    <property type="match status" value="1"/>
</dbReference>
<dbReference type="GO" id="GO:0009082">
    <property type="term" value="P:branched-chain amino acid biosynthetic process"/>
    <property type="evidence" value="ECO:0007669"/>
    <property type="project" value="UniProtKB-KW"/>
</dbReference>
<comment type="catalytic activity">
    <reaction evidence="10">
        <text>L-isoleucine + 2-oxoglutarate = (S)-3-methyl-2-oxopentanoate + L-glutamate</text>
        <dbReference type="Rhea" id="RHEA:24801"/>
        <dbReference type="ChEBI" id="CHEBI:16810"/>
        <dbReference type="ChEBI" id="CHEBI:29985"/>
        <dbReference type="ChEBI" id="CHEBI:35146"/>
        <dbReference type="ChEBI" id="CHEBI:58045"/>
        <dbReference type="EC" id="2.6.1.42"/>
    </reaction>
</comment>
<dbReference type="InterPro" id="IPR001544">
    <property type="entry name" value="Aminotrans_IV"/>
</dbReference>
<dbReference type="Pfam" id="PF01063">
    <property type="entry name" value="Aminotran_4"/>
    <property type="match status" value="1"/>
</dbReference>
<keyword evidence="12" id="KW-0456">Lyase</keyword>
<evidence type="ECO:0000256" key="1">
    <source>
        <dbReference type="ARBA" id="ARBA00003109"/>
    </source>
</evidence>
<dbReference type="GO" id="GO:0016829">
    <property type="term" value="F:lyase activity"/>
    <property type="evidence" value="ECO:0007669"/>
    <property type="project" value="UniProtKB-KW"/>
</dbReference>
<dbReference type="PANTHER" id="PTHR42743">
    <property type="entry name" value="AMINO-ACID AMINOTRANSFERASE"/>
    <property type="match status" value="1"/>
</dbReference>
<comment type="catalytic activity">
    <reaction evidence="11">
        <text>L-leucine + 2-oxoglutarate = 4-methyl-2-oxopentanoate + L-glutamate</text>
        <dbReference type="Rhea" id="RHEA:18321"/>
        <dbReference type="ChEBI" id="CHEBI:16810"/>
        <dbReference type="ChEBI" id="CHEBI:17865"/>
        <dbReference type="ChEBI" id="CHEBI:29985"/>
        <dbReference type="ChEBI" id="CHEBI:57427"/>
        <dbReference type="EC" id="2.6.1.42"/>
    </reaction>
</comment>
<evidence type="ECO:0000256" key="2">
    <source>
        <dbReference type="ARBA" id="ARBA00004824"/>
    </source>
</evidence>
<evidence type="ECO:0000256" key="9">
    <source>
        <dbReference type="ARBA" id="ARBA00048212"/>
    </source>
</evidence>
<dbReference type="EMBL" id="CP018191">
    <property type="protein sequence ID" value="APH54013.1"/>
    <property type="molecule type" value="Genomic_DNA"/>
</dbReference>
<comment type="similarity">
    <text evidence="5">Belongs to the class-IV pyridoxal-phosphate-dependent aminotransferase family.</text>
</comment>
<dbReference type="PANTHER" id="PTHR42743:SF11">
    <property type="entry name" value="AMINODEOXYCHORISMATE LYASE"/>
    <property type="match status" value="1"/>
</dbReference>
<evidence type="ECO:0000256" key="10">
    <source>
        <dbReference type="ARBA" id="ARBA00048798"/>
    </source>
</evidence>
<comment type="pathway">
    <text evidence="3">Amino-acid biosynthesis; L-valine biosynthesis; L-valine from pyruvate: step 4/4.</text>
</comment>
<organism evidence="12 13">
    <name type="scientific">Granulibacter bethesdensis</name>
    <dbReference type="NCBI Taxonomy" id="364410"/>
    <lineage>
        <taxon>Bacteria</taxon>
        <taxon>Pseudomonadati</taxon>
        <taxon>Pseudomonadota</taxon>
        <taxon>Alphaproteobacteria</taxon>
        <taxon>Acetobacterales</taxon>
        <taxon>Acetobacteraceae</taxon>
        <taxon>Granulibacter</taxon>
    </lineage>
</organism>
<dbReference type="GO" id="GO:0004084">
    <property type="term" value="F:branched-chain-amino-acid transaminase activity"/>
    <property type="evidence" value="ECO:0007669"/>
    <property type="project" value="UniProtKB-EC"/>
</dbReference>
<accession>A0AAC9KB93</accession>
<keyword evidence="8" id="KW-0100">Branched-chain amino acid biosynthesis</keyword>
<protein>
    <recommendedName>
        <fullName evidence="7">Probable branched-chain-amino-acid aminotransferase</fullName>
        <ecNumber evidence="6">2.6.1.42</ecNumber>
    </recommendedName>
</protein>
<evidence type="ECO:0000256" key="3">
    <source>
        <dbReference type="ARBA" id="ARBA00004931"/>
    </source>
</evidence>
<evidence type="ECO:0000256" key="6">
    <source>
        <dbReference type="ARBA" id="ARBA00013053"/>
    </source>
</evidence>